<accession>A0A6C0GSS9</accession>
<dbReference type="Proteomes" id="UP000480178">
    <property type="component" value="Chromosome"/>
</dbReference>
<dbReference type="PANTHER" id="PTHR43617">
    <property type="entry name" value="L-AMINO ACID N-ACETYLTRANSFERASE"/>
    <property type="match status" value="1"/>
</dbReference>
<name>A0A6C0GSS9_9BACT</name>
<dbReference type="EMBL" id="CP048222">
    <property type="protein sequence ID" value="QHT71221.1"/>
    <property type="molecule type" value="Genomic_DNA"/>
</dbReference>
<dbReference type="RefSeq" id="WP_162447161.1">
    <property type="nucleotide sequence ID" value="NZ_CP048222.1"/>
</dbReference>
<dbReference type="GO" id="GO:0016747">
    <property type="term" value="F:acyltransferase activity, transferring groups other than amino-acyl groups"/>
    <property type="evidence" value="ECO:0007669"/>
    <property type="project" value="InterPro"/>
</dbReference>
<dbReference type="PANTHER" id="PTHR43617:SF38">
    <property type="entry name" value="N-ACETYLTRANSFERASE DOMAIN-CONTAINING PROTEIN"/>
    <property type="match status" value="1"/>
</dbReference>
<sequence>MHLTPDGVTTRKLTKQDALPYDLLLLADETIEIIDRYAKDGQTYVLEANSQIIAAYVLQVIDLQRIEIKNIAVDSNYQGQGIGKFMLRDATLKAKEQGYKTILIGTANGAIKQLYLYQKEGFEITSIKKNFFVNNYPAPIFENGILCKHMIMLEKQI</sequence>
<evidence type="ECO:0000313" key="2">
    <source>
        <dbReference type="EMBL" id="QHT71221.1"/>
    </source>
</evidence>
<dbReference type="AlphaFoldDB" id="A0A6C0GSS9"/>
<feature type="domain" description="N-acetyltransferase" evidence="1">
    <location>
        <begin position="8"/>
        <end position="139"/>
    </location>
</feature>
<organism evidence="2 3">
    <name type="scientific">Rhodocytophaga rosea</name>
    <dbReference type="NCBI Taxonomy" id="2704465"/>
    <lineage>
        <taxon>Bacteria</taxon>
        <taxon>Pseudomonadati</taxon>
        <taxon>Bacteroidota</taxon>
        <taxon>Cytophagia</taxon>
        <taxon>Cytophagales</taxon>
        <taxon>Rhodocytophagaceae</taxon>
        <taxon>Rhodocytophaga</taxon>
    </lineage>
</organism>
<dbReference type="Pfam" id="PF13508">
    <property type="entry name" value="Acetyltransf_7"/>
    <property type="match status" value="1"/>
</dbReference>
<evidence type="ECO:0000259" key="1">
    <source>
        <dbReference type="PROSITE" id="PS51186"/>
    </source>
</evidence>
<dbReference type="PROSITE" id="PS51186">
    <property type="entry name" value="GNAT"/>
    <property type="match status" value="1"/>
</dbReference>
<gene>
    <name evidence="2" type="ORF">GXP67_33505</name>
</gene>
<dbReference type="InterPro" id="IPR050276">
    <property type="entry name" value="MshD_Acetyltransferase"/>
</dbReference>
<keyword evidence="3" id="KW-1185">Reference proteome</keyword>
<dbReference type="CDD" id="cd04301">
    <property type="entry name" value="NAT_SF"/>
    <property type="match status" value="1"/>
</dbReference>
<keyword evidence="2" id="KW-0808">Transferase</keyword>
<dbReference type="InterPro" id="IPR000182">
    <property type="entry name" value="GNAT_dom"/>
</dbReference>
<proteinExistence type="predicted"/>
<dbReference type="KEGG" id="rhoz:GXP67_33505"/>
<dbReference type="SUPFAM" id="SSF55729">
    <property type="entry name" value="Acyl-CoA N-acyltransferases (Nat)"/>
    <property type="match status" value="1"/>
</dbReference>
<dbReference type="Gene3D" id="3.40.630.30">
    <property type="match status" value="1"/>
</dbReference>
<dbReference type="InterPro" id="IPR016181">
    <property type="entry name" value="Acyl_CoA_acyltransferase"/>
</dbReference>
<evidence type="ECO:0000313" key="3">
    <source>
        <dbReference type="Proteomes" id="UP000480178"/>
    </source>
</evidence>
<reference evidence="2 3" key="1">
    <citation type="submission" date="2020-01" db="EMBL/GenBank/DDBJ databases">
        <authorList>
            <person name="Kim M.K."/>
        </authorList>
    </citation>
    <scope>NUCLEOTIDE SEQUENCE [LARGE SCALE GENOMIC DNA]</scope>
    <source>
        <strain evidence="2 3">172606-1</strain>
    </source>
</reference>
<protein>
    <submittedName>
        <fullName evidence="2">GNAT family N-acetyltransferase</fullName>
    </submittedName>
</protein>